<evidence type="ECO:0000256" key="1">
    <source>
        <dbReference type="ARBA" id="ARBA00001917"/>
    </source>
</evidence>
<dbReference type="PANTHER" id="PTHR43673:SF2">
    <property type="entry name" value="NITROREDUCTASE"/>
    <property type="match status" value="1"/>
</dbReference>
<keyword evidence="5" id="KW-0560">Oxidoreductase</keyword>
<evidence type="ECO:0000256" key="5">
    <source>
        <dbReference type="ARBA" id="ARBA00023002"/>
    </source>
</evidence>
<dbReference type="Proteomes" id="UP000027866">
    <property type="component" value="Unassembled WGS sequence"/>
</dbReference>
<dbReference type="InterPro" id="IPR029479">
    <property type="entry name" value="Nitroreductase"/>
</dbReference>
<gene>
    <name evidence="7" type="ORF">EH32_12660</name>
</gene>
<dbReference type="RefSeq" id="WP_034903929.1">
    <property type="nucleotide sequence ID" value="NZ_CP017057.1"/>
</dbReference>
<feature type="domain" description="Nitroreductase" evidence="6">
    <location>
        <begin position="8"/>
        <end position="193"/>
    </location>
</feature>
<dbReference type="PANTHER" id="PTHR43673">
    <property type="entry name" value="NAD(P)H NITROREDUCTASE YDGI-RELATED"/>
    <property type="match status" value="1"/>
</dbReference>
<dbReference type="OrthoDB" id="9802510at2"/>
<keyword evidence="8" id="KW-1185">Reference proteome</keyword>
<protein>
    <submittedName>
        <fullName evidence="7">Nitroreductase</fullName>
    </submittedName>
</protein>
<dbReference type="PATRIC" id="fig|39960.10.peg.1132"/>
<dbReference type="GO" id="GO:0016491">
    <property type="term" value="F:oxidoreductase activity"/>
    <property type="evidence" value="ECO:0007669"/>
    <property type="project" value="UniProtKB-KW"/>
</dbReference>
<dbReference type="AlphaFoldDB" id="A0A074N529"/>
<comment type="caution">
    <text evidence="7">The sequence shown here is derived from an EMBL/GenBank/DDBJ whole genome shotgun (WGS) entry which is preliminary data.</text>
</comment>
<evidence type="ECO:0000256" key="2">
    <source>
        <dbReference type="ARBA" id="ARBA00007118"/>
    </source>
</evidence>
<reference evidence="7 8" key="1">
    <citation type="submission" date="2014-04" db="EMBL/GenBank/DDBJ databases">
        <title>A comprehensive comparison of genomes of Erythrobacter spp. Strains.</title>
        <authorList>
            <person name="Zheng Q."/>
        </authorList>
    </citation>
    <scope>NUCLEOTIDE SEQUENCE [LARGE SCALE GENOMIC DNA]</scope>
    <source>
        <strain evidence="7 8">DSM 8509</strain>
    </source>
</reference>
<evidence type="ECO:0000313" key="8">
    <source>
        <dbReference type="Proteomes" id="UP000027866"/>
    </source>
</evidence>
<dbReference type="Gene3D" id="3.40.109.10">
    <property type="entry name" value="NADH Oxidase"/>
    <property type="match status" value="1"/>
</dbReference>
<dbReference type="Pfam" id="PF00881">
    <property type="entry name" value="Nitroreductase"/>
    <property type="match status" value="1"/>
</dbReference>
<organism evidence="7 8">
    <name type="scientific">Erythrobacter litoralis</name>
    <dbReference type="NCBI Taxonomy" id="39960"/>
    <lineage>
        <taxon>Bacteria</taxon>
        <taxon>Pseudomonadati</taxon>
        <taxon>Pseudomonadota</taxon>
        <taxon>Alphaproteobacteria</taxon>
        <taxon>Sphingomonadales</taxon>
        <taxon>Erythrobacteraceae</taxon>
        <taxon>Erythrobacter/Porphyrobacter group</taxon>
        <taxon>Erythrobacter</taxon>
    </lineage>
</organism>
<dbReference type="KEGG" id="elq:Ga0102493_112044"/>
<proteinExistence type="inferred from homology"/>
<evidence type="ECO:0000256" key="3">
    <source>
        <dbReference type="ARBA" id="ARBA00022630"/>
    </source>
</evidence>
<evidence type="ECO:0000313" key="7">
    <source>
        <dbReference type="EMBL" id="KEO93072.1"/>
    </source>
</evidence>
<dbReference type="InterPro" id="IPR000415">
    <property type="entry name" value="Nitroreductase-like"/>
</dbReference>
<evidence type="ECO:0000256" key="4">
    <source>
        <dbReference type="ARBA" id="ARBA00022643"/>
    </source>
</evidence>
<dbReference type="SUPFAM" id="SSF55469">
    <property type="entry name" value="FMN-dependent nitroreductase-like"/>
    <property type="match status" value="1"/>
</dbReference>
<comment type="cofactor">
    <cofactor evidence="1">
        <name>FMN</name>
        <dbReference type="ChEBI" id="CHEBI:58210"/>
    </cofactor>
</comment>
<keyword evidence="4" id="KW-0288">FMN</keyword>
<accession>A0A074N529</accession>
<name>A0A074N529_9SPHN</name>
<comment type="similarity">
    <text evidence="2">Belongs to the nitroreductase family.</text>
</comment>
<dbReference type="EMBL" id="JMIX01000007">
    <property type="protein sequence ID" value="KEO93072.1"/>
    <property type="molecule type" value="Genomic_DNA"/>
</dbReference>
<sequence length="226" mass="25922">MNVTEAVTTRRSIRAFLDKPVEFEKIRRVMDTARWAASGCNYQPWEATILTGQPLKDLQAKITTTPPQEAEYDWTAPGNVDCYKERLNGVSKGMFGAMGIAREDKEGRMKAMARNATSFDAPALLLCYFPRFMKEAQWSDTGMWLQTVALLLREEGLDSCYQEFMALYANVIRDFLGLDHDKTMFFCGMAIGYRDPHAPLNNFERERVPLEEQVRFMGWEEAKETA</sequence>
<dbReference type="CDD" id="cd02136">
    <property type="entry name" value="PnbA_NfnB-like"/>
    <property type="match status" value="1"/>
</dbReference>
<evidence type="ECO:0000259" key="6">
    <source>
        <dbReference type="Pfam" id="PF00881"/>
    </source>
</evidence>
<keyword evidence="3" id="KW-0285">Flavoprotein</keyword>